<comment type="similarity">
    <text evidence="7">Belongs to the methyl-accepting chemotaxis (MCP) protein family.</text>
</comment>
<dbReference type="PROSITE" id="PS50111">
    <property type="entry name" value="CHEMOTAXIS_TRANSDUC_2"/>
    <property type="match status" value="1"/>
</dbReference>
<dbReference type="PANTHER" id="PTHR32089:SF112">
    <property type="entry name" value="LYSOZYME-LIKE PROTEIN-RELATED"/>
    <property type="match status" value="1"/>
</dbReference>
<dbReference type="Pfam" id="PF08269">
    <property type="entry name" value="dCache_2"/>
    <property type="match status" value="1"/>
</dbReference>
<dbReference type="PANTHER" id="PTHR32089">
    <property type="entry name" value="METHYL-ACCEPTING CHEMOTAXIS PROTEIN MCPB"/>
    <property type="match status" value="1"/>
</dbReference>
<dbReference type="Pfam" id="PF00015">
    <property type="entry name" value="MCPsignal"/>
    <property type="match status" value="1"/>
</dbReference>
<keyword evidence="2" id="KW-1003">Cell membrane</keyword>
<dbReference type="InterPro" id="IPR004089">
    <property type="entry name" value="MCPsignal_dom"/>
</dbReference>
<dbReference type="InterPro" id="IPR004010">
    <property type="entry name" value="Double_Cache_2"/>
</dbReference>
<keyword evidence="5 11" id="KW-0472">Membrane</keyword>
<evidence type="ECO:0000256" key="2">
    <source>
        <dbReference type="ARBA" id="ARBA00022475"/>
    </source>
</evidence>
<dbReference type="OrthoDB" id="9810264at2"/>
<keyword evidence="9" id="KW-0175">Coiled coil</keyword>
<feature type="coiled-coil region" evidence="9">
    <location>
        <begin position="278"/>
        <end position="312"/>
    </location>
</feature>
<keyword evidence="15" id="KW-1185">Reference proteome</keyword>
<name>A0A285GNI3_9FIRM</name>
<evidence type="ECO:0000256" key="9">
    <source>
        <dbReference type="SAM" id="Coils"/>
    </source>
</evidence>
<evidence type="ECO:0000256" key="5">
    <source>
        <dbReference type="ARBA" id="ARBA00023136"/>
    </source>
</evidence>
<accession>A0A285GNI3</accession>
<evidence type="ECO:0000259" key="12">
    <source>
        <dbReference type="PROSITE" id="PS50111"/>
    </source>
</evidence>
<dbReference type="CDD" id="cd11386">
    <property type="entry name" value="MCP_signal"/>
    <property type="match status" value="1"/>
</dbReference>
<dbReference type="PRINTS" id="PR00260">
    <property type="entry name" value="CHEMTRNSDUCR"/>
</dbReference>
<dbReference type="GO" id="GO:0004888">
    <property type="term" value="F:transmembrane signaling receptor activity"/>
    <property type="evidence" value="ECO:0007669"/>
    <property type="project" value="InterPro"/>
</dbReference>
<sequence>MMIYQKLNLKTKILLTMVLTFLLTIGFVGGIVYYQISQLTQNDKDLFKNVVLEKEKQGSKFAVETIAQSLSKFYNENKNKMSEEELLKEMRKISEAVQFGEAGYFYMYDYKGKVVGHGANQSLVGKNLLNLTRKRADGTDQYVIKDLVEAAKEGGNYVVSLWEHPKTGELEKKFFYVSPIEGTDYWIGSGDYESIISKYLDKQNGKIDQFKSNIIKILIISLILVIVVSTFISARFSNYLSKFVKKILNGLNEMAKGNFNHKLNINSHDELEELSVTFNESNKKIRHLIKKVSELIEELSAYSEELSSATAEENYITDKSVDTITNIINNIESISINSQEISSLSELATSQTETGNDNLKDAIKQINEINHSINYSVELIQNLDKNSKEIGKIIDFITNIAEQTNLLALNAAIEAARAGEAGQGFSVVADEIRDLAENTSEATDKISKLIKETQQNSQKSLDSIINISKKVELGNQLIEKAGESFKEIQDSIKQTSSSIQSSSSSTEELTKKSTNVSNSIMEIQSMSQNINNSSHELADMAQHLTELMEQFEI</sequence>
<dbReference type="Gene3D" id="3.30.450.20">
    <property type="entry name" value="PAS domain"/>
    <property type="match status" value="1"/>
</dbReference>
<proteinExistence type="inferred from homology"/>
<evidence type="ECO:0000256" key="10">
    <source>
        <dbReference type="SAM" id="MobiDB-lite"/>
    </source>
</evidence>
<dbReference type="CDD" id="cd06225">
    <property type="entry name" value="HAMP"/>
    <property type="match status" value="1"/>
</dbReference>
<keyword evidence="6 8" id="KW-0807">Transducer</keyword>
<dbReference type="AlphaFoldDB" id="A0A285GNI3"/>
<protein>
    <submittedName>
        <fullName evidence="14">Methyl-accepting chemotaxis sensory transducer with Cache sensor</fullName>
    </submittedName>
</protein>
<evidence type="ECO:0000256" key="8">
    <source>
        <dbReference type="PROSITE-ProRule" id="PRU00284"/>
    </source>
</evidence>
<feature type="transmembrane region" description="Helical" evidence="11">
    <location>
        <begin position="214"/>
        <end position="236"/>
    </location>
</feature>
<evidence type="ECO:0000256" key="3">
    <source>
        <dbReference type="ARBA" id="ARBA00022692"/>
    </source>
</evidence>
<evidence type="ECO:0000256" key="4">
    <source>
        <dbReference type="ARBA" id="ARBA00022989"/>
    </source>
</evidence>
<dbReference type="GO" id="GO:0006935">
    <property type="term" value="P:chemotaxis"/>
    <property type="evidence" value="ECO:0007669"/>
    <property type="project" value="InterPro"/>
</dbReference>
<evidence type="ECO:0000313" key="15">
    <source>
        <dbReference type="Proteomes" id="UP000219573"/>
    </source>
</evidence>
<feature type="domain" description="Methyl-accepting transducer" evidence="12">
    <location>
        <begin position="288"/>
        <end position="524"/>
    </location>
</feature>
<dbReference type="EMBL" id="OBDZ01000008">
    <property type="protein sequence ID" value="SNY23901.1"/>
    <property type="molecule type" value="Genomic_DNA"/>
</dbReference>
<evidence type="ECO:0000259" key="13">
    <source>
        <dbReference type="PROSITE" id="PS50885"/>
    </source>
</evidence>
<dbReference type="SMART" id="SM01049">
    <property type="entry name" value="Cache_2"/>
    <property type="match status" value="1"/>
</dbReference>
<dbReference type="GO" id="GO:0007165">
    <property type="term" value="P:signal transduction"/>
    <property type="evidence" value="ECO:0007669"/>
    <property type="project" value="UniProtKB-KW"/>
</dbReference>
<dbReference type="SMART" id="SM00283">
    <property type="entry name" value="MA"/>
    <property type="match status" value="1"/>
</dbReference>
<feature type="compositionally biased region" description="Low complexity" evidence="10">
    <location>
        <begin position="494"/>
        <end position="507"/>
    </location>
</feature>
<dbReference type="Gene3D" id="1.10.287.950">
    <property type="entry name" value="Methyl-accepting chemotaxis protein"/>
    <property type="match status" value="1"/>
</dbReference>
<reference evidence="15" key="1">
    <citation type="submission" date="2017-09" db="EMBL/GenBank/DDBJ databases">
        <authorList>
            <person name="Varghese N."/>
            <person name="Submissions S."/>
        </authorList>
    </citation>
    <scope>NUCLEOTIDE SEQUENCE [LARGE SCALE GENOMIC DNA]</scope>
    <source>
        <strain evidence="15">MSL47</strain>
    </source>
</reference>
<feature type="domain" description="HAMP" evidence="13">
    <location>
        <begin position="238"/>
        <end position="290"/>
    </location>
</feature>
<organism evidence="14 15">
    <name type="scientific">Orenia metallireducens</name>
    <dbReference type="NCBI Taxonomy" id="1413210"/>
    <lineage>
        <taxon>Bacteria</taxon>
        <taxon>Bacillati</taxon>
        <taxon>Bacillota</taxon>
        <taxon>Clostridia</taxon>
        <taxon>Halanaerobiales</taxon>
        <taxon>Halobacteroidaceae</taxon>
        <taxon>Orenia</taxon>
    </lineage>
</organism>
<feature type="region of interest" description="Disordered" evidence="10">
    <location>
        <begin position="494"/>
        <end position="513"/>
    </location>
</feature>
<comment type="subcellular location">
    <subcellularLocation>
        <location evidence="1">Cell membrane</location>
        <topology evidence="1">Multi-pass membrane protein</topology>
    </subcellularLocation>
</comment>
<feature type="transmembrane region" description="Helical" evidence="11">
    <location>
        <begin position="12"/>
        <end position="34"/>
    </location>
</feature>
<evidence type="ECO:0000256" key="7">
    <source>
        <dbReference type="ARBA" id="ARBA00029447"/>
    </source>
</evidence>
<keyword evidence="4 11" id="KW-1133">Transmembrane helix</keyword>
<dbReference type="RefSeq" id="WP_097017349.1">
    <property type="nucleotide sequence ID" value="NZ_OBDZ01000008.1"/>
</dbReference>
<dbReference type="InterPro" id="IPR003660">
    <property type="entry name" value="HAMP_dom"/>
</dbReference>
<evidence type="ECO:0000256" key="6">
    <source>
        <dbReference type="ARBA" id="ARBA00023224"/>
    </source>
</evidence>
<dbReference type="GO" id="GO:0005886">
    <property type="term" value="C:plasma membrane"/>
    <property type="evidence" value="ECO:0007669"/>
    <property type="project" value="UniProtKB-SubCell"/>
</dbReference>
<dbReference type="InterPro" id="IPR033480">
    <property type="entry name" value="sCache_2"/>
</dbReference>
<keyword evidence="3 11" id="KW-0812">Transmembrane</keyword>
<gene>
    <name evidence="14" type="ORF">SAMN06265827_10819</name>
</gene>
<dbReference type="Pfam" id="PF00672">
    <property type="entry name" value="HAMP"/>
    <property type="match status" value="1"/>
</dbReference>
<evidence type="ECO:0000313" key="14">
    <source>
        <dbReference type="EMBL" id="SNY23901.1"/>
    </source>
</evidence>
<evidence type="ECO:0000256" key="1">
    <source>
        <dbReference type="ARBA" id="ARBA00004651"/>
    </source>
</evidence>
<evidence type="ECO:0000256" key="11">
    <source>
        <dbReference type="SAM" id="Phobius"/>
    </source>
</evidence>
<dbReference type="PROSITE" id="PS50885">
    <property type="entry name" value="HAMP"/>
    <property type="match status" value="1"/>
</dbReference>
<dbReference type="InterPro" id="IPR004090">
    <property type="entry name" value="Chemotax_Me-accpt_rcpt"/>
</dbReference>
<dbReference type="SUPFAM" id="SSF58104">
    <property type="entry name" value="Methyl-accepting chemotaxis protein (MCP) signaling domain"/>
    <property type="match status" value="1"/>
</dbReference>
<dbReference type="Proteomes" id="UP000219573">
    <property type="component" value="Unassembled WGS sequence"/>
</dbReference>